<gene>
    <name evidence="1" type="ORF">NYR52_16605</name>
</gene>
<keyword evidence="1" id="KW-0614">Plasmid</keyword>
<protein>
    <submittedName>
        <fullName evidence="1">Uncharacterized protein</fullName>
    </submittedName>
</protein>
<accession>A0ABY5U6L9</accession>
<dbReference type="RefSeq" id="WP_259436788.1">
    <property type="nucleotide sequence ID" value="NZ_CP103867.1"/>
</dbReference>
<dbReference type="EMBL" id="CP103867">
    <property type="protein sequence ID" value="UWE05294.1"/>
    <property type="molecule type" value="Genomic_DNA"/>
</dbReference>
<reference evidence="1" key="1">
    <citation type="submission" date="2022-08" db="EMBL/GenBank/DDBJ databases">
        <title>The complete genome sequence of the thermophilic bacterium Laceyella sacchari FBKL4.010 reveals the basis for tetramethylpyrazine biosynthesis in Moutai-flavor Daqu.</title>
        <authorList>
            <person name="Li D."/>
            <person name="Huang W."/>
            <person name="Wang C."/>
            <person name="Qiu S."/>
        </authorList>
    </citation>
    <scope>NUCLEOTIDE SEQUENCE</scope>
    <source>
        <strain evidence="1">FBKL4.014</strain>
        <plasmid evidence="1">unnamed</plasmid>
    </source>
</reference>
<organism evidence="1 2">
    <name type="scientific">Laceyella sacchari</name>
    <name type="common">Thermoactinomyces thalpophilus</name>
    <dbReference type="NCBI Taxonomy" id="37482"/>
    <lineage>
        <taxon>Bacteria</taxon>
        <taxon>Bacillati</taxon>
        <taxon>Bacillota</taxon>
        <taxon>Bacilli</taxon>
        <taxon>Bacillales</taxon>
        <taxon>Thermoactinomycetaceae</taxon>
        <taxon>Laceyella</taxon>
    </lineage>
</organism>
<keyword evidence="2" id="KW-1185">Reference proteome</keyword>
<name>A0ABY5U6L9_LACSH</name>
<dbReference type="Proteomes" id="UP001058650">
    <property type="component" value="Plasmid unnamed"/>
</dbReference>
<sequence>MKQQDKGNVFCVNTKYGFYYVRVEYIRQNMSYSVKIYDKYPEVEFKLPSWLPLIGDETLELKEEPLFQKTYFQAFAK</sequence>
<proteinExistence type="predicted"/>
<evidence type="ECO:0000313" key="2">
    <source>
        <dbReference type="Proteomes" id="UP001058650"/>
    </source>
</evidence>
<evidence type="ECO:0000313" key="1">
    <source>
        <dbReference type="EMBL" id="UWE05294.1"/>
    </source>
</evidence>
<geneLocation type="plasmid" evidence="1 2">
    <name>unnamed</name>
</geneLocation>